<feature type="compositionally biased region" description="Polar residues" evidence="1">
    <location>
        <begin position="1"/>
        <end position="10"/>
    </location>
</feature>
<dbReference type="RefSeq" id="WP_275029428.1">
    <property type="nucleotide sequence ID" value="NZ_CP118615.1"/>
</dbReference>
<evidence type="ECO:0000313" key="2">
    <source>
        <dbReference type="EMBL" id="WDZ83038.1"/>
    </source>
</evidence>
<evidence type="ECO:0000256" key="1">
    <source>
        <dbReference type="SAM" id="MobiDB-lite"/>
    </source>
</evidence>
<keyword evidence="3" id="KW-1185">Reference proteome</keyword>
<reference evidence="2 3" key="1">
    <citation type="submission" date="2023-02" db="EMBL/GenBank/DDBJ databases">
        <authorList>
            <person name="Mo P."/>
        </authorList>
    </citation>
    <scope>NUCLEOTIDE SEQUENCE [LARGE SCALE GENOMIC DNA]</scope>
    <source>
        <strain evidence="2 3">HUAS 3</strain>
    </source>
</reference>
<sequence length="301" mass="32702">MLTMTTTGPDDSSGLRPLPAAGRAPVLERAGHVVHAARRLGELVSRRPAGITGHQWSTAGRATLDFVVSVADTGRPAFAVEIGPPVVTPEARREVRMREAVCAAVGLPVLRIESTTLRPGPHGRRVVEYLVDARCYAAGTVERLDPTDPEDPTAEAPVGFRDIIGRLPDGRRGQVNDLGAIARAAAVEAYVARQLVDPILRGLHVRWTDGPAEGWGWVEVRPGHCLVERVQLRQQRFSCGVDPARLAQDLAAAAVGERLRTLDAEEPTLVPRAELGRDVDRLRARRDEMADGFPFDHLTFD</sequence>
<evidence type="ECO:0000313" key="3">
    <source>
        <dbReference type="Proteomes" id="UP001219605"/>
    </source>
</evidence>
<proteinExistence type="predicted"/>
<accession>A0ABY7ZJH6</accession>
<gene>
    <name evidence="2" type="ORF">PVK37_21535</name>
</gene>
<dbReference type="EMBL" id="CP118615">
    <property type="protein sequence ID" value="WDZ83038.1"/>
    <property type="molecule type" value="Genomic_DNA"/>
</dbReference>
<dbReference type="Proteomes" id="UP001219605">
    <property type="component" value="Chromosome"/>
</dbReference>
<name>A0ABY7ZJH6_9ACTN</name>
<feature type="region of interest" description="Disordered" evidence="1">
    <location>
        <begin position="1"/>
        <end position="20"/>
    </location>
</feature>
<protein>
    <recommendedName>
        <fullName evidence="4">DUF2726 domain-containing protein</fullName>
    </recommendedName>
</protein>
<organism evidence="2 3">
    <name type="scientific">Micromonospora cathayae</name>
    <dbReference type="NCBI Taxonomy" id="3028804"/>
    <lineage>
        <taxon>Bacteria</taxon>
        <taxon>Bacillati</taxon>
        <taxon>Actinomycetota</taxon>
        <taxon>Actinomycetes</taxon>
        <taxon>Micromonosporales</taxon>
        <taxon>Micromonosporaceae</taxon>
        <taxon>Micromonospora</taxon>
    </lineage>
</organism>
<evidence type="ECO:0008006" key="4">
    <source>
        <dbReference type="Google" id="ProtNLM"/>
    </source>
</evidence>